<keyword evidence="2" id="KW-0732">Signal</keyword>
<dbReference type="Pfam" id="PF11741">
    <property type="entry name" value="AMIN"/>
    <property type="match status" value="1"/>
</dbReference>
<dbReference type="Proteomes" id="UP000823632">
    <property type="component" value="Unassembled WGS sequence"/>
</dbReference>
<feature type="signal peptide" evidence="2">
    <location>
        <begin position="1"/>
        <end position="24"/>
    </location>
</feature>
<feature type="domain" description="MurNAc-LAA" evidence="3">
    <location>
        <begin position="502"/>
        <end position="610"/>
    </location>
</feature>
<evidence type="ECO:0000313" key="4">
    <source>
        <dbReference type="EMBL" id="MBO8430878.1"/>
    </source>
</evidence>
<name>A0A9D9DNR6_9BACT</name>
<dbReference type="Pfam" id="PF01520">
    <property type="entry name" value="Amidase_3"/>
    <property type="match status" value="1"/>
</dbReference>
<evidence type="ECO:0000256" key="1">
    <source>
        <dbReference type="ARBA" id="ARBA00022801"/>
    </source>
</evidence>
<dbReference type="Gene3D" id="3.40.630.40">
    <property type="entry name" value="Zn-dependent exopeptidases"/>
    <property type="match status" value="1"/>
</dbReference>
<dbReference type="AlphaFoldDB" id="A0A9D9DNR6"/>
<dbReference type="Gene3D" id="2.60.40.3500">
    <property type="match status" value="2"/>
</dbReference>
<reference evidence="4" key="2">
    <citation type="journal article" date="2021" name="PeerJ">
        <title>Extensive microbial diversity within the chicken gut microbiome revealed by metagenomics and culture.</title>
        <authorList>
            <person name="Gilroy R."/>
            <person name="Ravi A."/>
            <person name="Getino M."/>
            <person name="Pursley I."/>
            <person name="Horton D.L."/>
            <person name="Alikhan N.F."/>
            <person name="Baker D."/>
            <person name="Gharbi K."/>
            <person name="Hall N."/>
            <person name="Watson M."/>
            <person name="Adriaenssens E.M."/>
            <person name="Foster-Nyarko E."/>
            <person name="Jarju S."/>
            <person name="Secka A."/>
            <person name="Antonio M."/>
            <person name="Oren A."/>
            <person name="Chaudhuri R.R."/>
            <person name="La Ragione R."/>
            <person name="Hildebrand F."/>
            <person name="Pallen M.J."/>
        </authorList>
    </citation>
    <scope>NUCLEOTIDE SEQUENCE</scope>
    <source>
        <strain evidence="4">10192</strain>
    </source>
</reference>
<dbReference type="InterPro" id="IPR002508">
    <property type="entry name" value="MurNAc-LAA_cat"/>
</dbReference>
<gene>
    <name evidence="4" type="ORF">IAC76_05775</name>
</gene>
<dbReference type="EMBL" id="JADIND010000120">
    <property type="protein sequence ID" value="MBO8430878.1"/>
    <property type="molecule type" value="Genomic_DNA"/>
</dbReference>
<dbReference type="PANTHER" id="PTHR30404">
    <property type="entry name" value="N-ACETYLMURAMOYL-L-ALANINE AMIDASE"/>
    <property type="match status" value="1"/>
</dbReference>
<evidence type="ECO:0000313" key="5">
    <source>
        <dbReference type="Proteomes" id="UP000823632"/>
    </source>
</evidence>
<dbReference type="InterPro" id="IPR021731">
    <property type="entry name" value="AMIN_dom"/>
</dbReference>
<protein>
    <submittedName>
        <fullName evidence="4">N-acetylmuramoyl-L-alanine amidase</fullName>
    </submittedName>
</protein>
<dbReference type="InterPro" id="IPR050695">
    <property type="entry name" value="N-acetylmuramoyl_amidase_3"/>
</dbReference>
<evidence type="ECO:0000259" key="3">
    <source>
        <dbReference type="SMART" id="SM00646"/>
    </source>
</evidence>
<accession>A0A9D9DNR6</accession>
<organism evidence="4 5">
    <name type="scientific">Candidatus Scatousia excrementipullorum</name>
    <dbReference type="NCBI Taxonomy" id="2840936"/>
    <lineage>
        <taxon>Bacteria</taxon>
        <taxon>Candidatus Scatousia</taxon>
    </lineage>
</organism>
<feature type="chain" id="PRO_5038888973" evidence="2">
    <location>
        <begin position="25"/>
        <end position="616"/>
    </location>
</feature>
<sequence length="616" mass="68994">MKKFINILFLFLLLIFTFTPKVSAADTFKITSANFDTSNSMIVISALDGPAEPIMDSVKIINMENPKRAYFDINSAIITMPKQDWTFNSQGIKQVKINQFSTNPDVVRVVVYFDEDFDSSDLKLVRVKNNIILKLKNNGYSDTYFQNTYRDEHVSSSDFYEYLTVTSPVTQPSESDDIVTQLQQAFNNAIPQVLPQIQTEKKILKLNTKYYIEQVTPKPNAVLINGFGALTIEKPMFLTNPSRIVFDLSNTLVAQNIRNKEYKLNETDTVKVGQFSVNKARVVITTNAVEDYIPIYSSDNQSLLIANYKTVKAHTLYTNTNSIIAYNNEKIDSQTNAMTLSFNAPVVHGIDRTNNSVILYLYNTTNYNETTFKNTFANTAFSKAIIELIPQIGLKLTVPIEANSLVNTYMGADGKTIKIKVKAPKKAETKQPAASNVPKGTRKVVIDAGHGGSDYGAIRNGINEKDITLDVSKKVEALLKKEGYAVKMTRTDDSYVSLQGRVDISEAFEPDIFVSIHVNSSVKPEITGIETHYYHQESMNLAQTVHSSLASKINSKNRGLFKSKFYVINHTTDPAILVEIGFISNDNERSELVSEKRKNDTAKAIVEGVKSYFKGN</sequence>
<dbReference type="GO" id="GO:0009253">
    <property type="term" value="P:peptidoglycan catabolic process"/>
    <property type="evidence" value="ECO:0007669"/>
    <property type="project" value="InterPro"/>
</dbReference>
<dbReference type="SUPFAM" id="SSF53187">
    <property type="entry name" value="Zn-dependent exopeptidases"/>
    <property type="match status" value="1"/>
</dbReference>
<evidence type="ECO:0000256" key="2">
    <source>
        <dbReference type="SAM" id="SignalP"/>
    </source>
</evidence>
<comment type="caution">
    <text evidence="4">The sequence shown here is derived from an EMBL/GenBank/DDBJ whole genome shotgun (WGS) entry which is preliminary data.</text>
</comment>
<dbReference type="GO" id="GO:0030288">
    <property type="term" value="C:outer membrane-bounded periplasmic space"/>
    <property type="evidence" value="ECO:0007669"/>
    <property type="project" value="TreeGrafter"/>
</dbReference>
<dbReference type="SMART" id="SM00646">
    <property type="entry name" value="Ami_3"/>
    <property type="match status" value="1"/>
</dbReference>
<reference evidence="4" key="1">
    <citation type="submission" date="2020-10" db="EMBL/GenBank/DDBJ databases">
        <authorList>
            <person name="Gilroy R."/>
        </authorList>
    </citation>
    <scope>NUCLEOTIDE SEQUENCE</scope>
    <source>
        <strain evidence="4">10192</strain>
    </source>
</reference>
<dbReference type="PANTHER" id="PTHR30404:SF0">
    <property type="entry name" value="N-ACETYLMURAMOYL-L-ALANINE AMIDASE AMIC"/>
    <property type="match status" value="1"/>
</dbReference>
<dbReference type="GO" id="GO:0008745">
    <property type="term" value="F:N-acetylmuramoyl-L-alanine amidase activity"/>
    <property type="evidence" value="ECO:0007669"/>
    <property type="project" value="InterPro"/>
</dbReference>
<keyword evidence="1" id="KW-0378">Hydrolase</keyword>
<dbReference type="CDD" id="cd02696">
    <property type="entry name" value="MurNAc-LAA"/>
    <property type="match status" value="1"/>
</dbReference>
<proteinExistence type="predicted"/>